<dbReference type="RefSeq" id="WP_194116696.1">
    <property type="nucleotide sequence ID" value="NZ_JADFUA010000007.1"/>
</dbReference>
<name>A0A8J7G1C7_9NEIS</name>
<dbReference type="Proteomes" id="UP000604481">
    <property type="component" value="Unassembled WGS sequence"/>
</dbReference>
<reference evidence="2 3" key="1">
    <citation type="submission" date="2020-10" db="EMBL/GenBank/DDBJ databases">
        <title>The genome sequence of Chitinilyticum litopenaei 4Y14.</title>
        <authorList>
            <person name="Liu Y."/>
        </authorList>
    </citation>
    <scope>NUCLEOTIDE SEQUENCE [LARGE SCALE GENOMIC DNA]</scope>
    <source>
        <strain evidence="2 3">4Y14</strain>
    </source>
</reference>
<accession>A0A8J7G1C7</accession>
<proteinExistence type="predicted"/>
<keyword evidence="3" id="KW-1185">Reference proteome</keyword>
<feature type="compositionally biased region" description="Basic and acidic residues" evidence="1">
    <location>
        <begin position="190"/>
        <end position="210"/>
    </location>
</feature>
<evidence type="ECO:0000313" key="3">
    <source>
        <dbReference type="Proteomes" id="UP000604481"/>
    </source>
</evidence>
<protein>
    <recommendedName>
        <fullName evidence="4">DUF5610 domain-containing protein</fullName>
    </recommendedName>
</protein>
<dbReference type="EMBL" id="JADFUA010000007">
    <property type="protein sequence ID" value="MBE9610175.1"/>
    <property type="molecule type" value="Genomic_DNA"/>
</dbReference>
<feature type="region of interest" description="Disordered" evidence="1">
    <location>
        <begin position="1"/>
        <end position="64"/>
    </location>
</feature>
<evidence type="ECO:0000256" key="1">
    <source>
        <dbReference type="SAM" id="MobiDB-lite"/>
    </source>
</evidence>
<organism evidence="2 3">
    <name type="scientific">Chitinilyticum piscinae</name>
    <dbReference type="NCBI Taxonomy" id="2866724"/>
    <lineage>
        <taxon>Bacteria</taxon>
        <taxon>Pseudomonadati</taxon>
        <taxon>Pseudomonadota</taxon>
        <taxon>Betaproteobacteria</taxon>
        <taxon>Neisseriales</taxon>
        <taxon>Chitinibacteraceae</taxon>
        <taxon>Chitinilyticum</taxon>
    </lineage>
</organism>
<feature type="compositionally biased region" description="Low complexity" evidence="1">
    <location>
        <begin position="1"/>
        <end position="26"/>
    </location>
</feature>
<sequence length="219" mass="23559">MSLTLSSLSVEQRSSSSLSITTSRSSPPAPAEQPAGVPQEQVKLNQGSSEALTYDKPRTTATPPDIMAMLDESSRKADEMIGMIRSLLEQQGLKMGEVVSGRQQLNVDQATIDKAKEAIGEDGEFGVRKVSERILSFAKFAMQGDPANLDKIRDAVKLGFDQAKEVLGGELPEISKQTYDTIMAEFDRWEKEGLPEGDKVELPRKGKDGEGSAGGVSAA</sequence>
<comment type="caution">
    <text evidence="2">The sequence shown here is derived from an EMBL/GenBank/DDBJ whole genome shotgun (WGS) entry which is preliminary data.</text>
</comment>
<evidence type="ECO:0008006" key="4">
    <source>
        <dbReference type="Google" id="ProtNLM"/>
    </source>
</evidence>
<gene>
    <name evidence="2" type="ORF">INR99_12565</name>
</gene>
<dbReference type="AlphaFoldDB" id="A0A8J7G1C7"/>
<evidence type="ECO:0000313" key="2">
    <source>
        <dbReference type="EMBL" id="MBE9610175.1"/>
    </source>
</evidence>
<feature type="compositionally biased region" description="Polar residues" evidence="1">
    <location>
        <begin position="42"/>
        <end position="51"/>
    </location>
</feature>
<feature type="region of interest" description="Disordered" evidence="1">
    <location>
        <begin position="190"/>
        <end position="219"/>
    </location>
</feature>